<evidence type="ECO:0000259" key="7">
    <source>
        <dbReference type="Pfam" id="PF14237"/>
    </source>
</evidence>
<dbReference type="InterPro" id="IPR025640">
    <property type="entry name" value="GYF_2"/>
</dbReference>
<feature type="transmembrane region" description="Helical" evidence="6">
    <location>
        <begin position="100"/>
        <end position="124"/>
    </location>
</feature>
<evidence type="ECO:0000256" key="1">
    <source>
        <dbReference type="ARBA" id="ARBA00004370"/>
    </source>
</evidence>
<dbReference type="Pfam" id="PF14237">
    <property type="entry name" value="GYF_2"/>
    <property type="match status" value="1"/>
</dbReference>
<keyword evidence="9" id="KW-1185">Reference proteome</keyword>
<dbReference type="Proteomes" id="UP000658278">
    <property type="component" value="Unassembled WGS sequence"/>
</dbReference>
<accession>A0A934RBW6</accession>
<evidence type="ECO:0000256" key="4">
    <source>
        <dbReference type="ARBA" id="ARBA00023136"/>
    </source>
</evidence>
<comment type="caution">
    <text evidence="8">The sequence shown here is derived from an EMBL/GenBank/DDBJ whole genome shotgun (WGS) entry which is preliminary data.</text>
</comment>
<dbReference type="InterPro" id="IPR007593">
    <property type="entry name" value="CD225/Dispanin_fam"/>
</dbReference>
<proteinExistence type="predicted"/>
<dbReference type="EMBL" id="JAENII010000008">
    <property type="protein sequence ID" value="MBK1827695.1"/>
    <property type="molecule type" value="Genomic_DNA"/>
</dbReference>
<sequence length="176" mass="18723">MQWYYSENGSQAGPISEEELRGKIAAGSVKPEDLVWHDGMSDWQPLAKTPELASSLAPHVSTPSGPSNVPAAGSGGSPYQSPVTASPANQLQMGPEIPTYLWQSIVVTILCCWPLGIPAIVYAAKVDGLKRSGDWQAAQEASNAAKMWCWISFGLGLIANLAAFGFIFYAESSSSF</sequence>
<name>A0A934RBW6_9BACT</name>
<dbReference type="PANTHER" id="PTHR14948:SF44">
    <property type="entry name" value="PROLINE-RICH TRANSMEMBRANE PROTEIN 1-LIKE"/>
    <property type="match status" value="1"/>
</dbReference>
<reference evidence="8" key="1">
    <citation type="submission" date="2021-01" db="EMBL/GenBank/DDBJ databases">
        <title>Modified the classification status of verrucomicrobia.</title>
        <authorList>
            <person name="Feng X."/>
        </authorList>
    </citation>
    <scope>NUCLEOTIDE SEQUENCE</scope>
    <source>
        <strain evidence="8">KCTC 22201</strain>
    </source>
</reference>
<evidence type="ECO:0000256" key="2">
    <source>
        <dbReference type="ARBA" id="ARBA00022692"/>
    </source>
</evidence>
<feature type="region of interest" description="Disordered" evidence="5">
    <location>
        <begin position="54"/>
        <end position="87"/>
    </location>
</feature>
<gene>
    <name evidence="8" type="ORF">JIN81_11750</name>
</gene>
<evidence type="ECO:0000256" key="5">
    <source>
        <dbReference type="SAM" id="MobiDB-lite"/>
    </source>
</evidence>
<keyword evidence="3 6" id="KW-1133">Transmembrane helix</keyword>
<dbReference type="GO" id="GO:0016020">
    <property type="term" value="C:membrane"/>
    <property type="evidence" value="ECO:0007669"/>
    <property type="project" value="UniProtKB-SubCell"/>
</dbReference>
<feature type="domain" description="GYF" evidence="7">
    <location>
        <begin position="3"/>
        <end position="52"/>
    </location>
</feature>
<evidence type="ECO:0000256" key="6">
    <source>
        <dbReference type="SAM" id="Phobius"/>
    </source>
</evidence>
<comment type="subcellular location">
    <subcellularLocation>
        <location evidence="1">Membrane</location>
    </subcellularLocation>
</comment>
<dbReference type="InterPro" id="IPR051423">
    <property type="entry name" value="CD225/Dispanin"/>
</dbReference>
<dbReference type="RefSeq" id="WP_200279546.1">
    <property type="nucleotide sequence ID" value="NZ_JAENII010000008.1"/>
</dbReference>
<feature type="transmembrane region" description="Helical" evidence="6">
    <location>
        <begin position="145"/>
        <end position="170"/>
    </location>
</feature>
<feature type="compositionally biased region" description="Polar residues" evidence="5">
    <location>
        <begin position="77"/>
        <end position="87"/>
    </location>
</feature>
<keyword evidence="2 6" id="KW-0812">Transmembrane</keyword>
<keyword evidence="4 6" id="KW-0472">Membrane</keyword>
<evidence type="ECO:0000313" key="9">
    <source>
        <dbReference type="Proteomes" id="UP000658278"/>
    </source>
</evidence>
<evidence type="ECO:0000256" key="3">
    <source>
        <dbReference type="ARBA" id="ARBA00022989"/>
    </source>
</evidence>
<dbReference type="Pfam" id="PF04505">
    <property type="entry name" value="CD225"/>
    <property type="match status" value="1"/>
</dbReference>
<dbReference type="PANTHER" id="PTHR14948">
    <property type="entry name" value="NG5"/>
    <property type="match status" value="1"/>
</dbReference>
<protein>
    <submittedName>
        <fullName evidence="8">CD225/dispanin family protein</fullName>
    </submittedName>
</protein>
<evidence type="ECO:0000313" key="8">
    <source>
        <dbReference type="EMBL" id="MBK1827695.1"/>
    </source>
</evidence>
<organism evidence="8 9">
    <name type="scientific">Haloferula rosea</name>
    <dbReference type="NCBI Taxonomy" id="490093"/>
    <lineage>
        <taxon>Bacteria</taxon>
        <taxon>Pseudomonadati</taxon>
        <taxon>Verrucomicrobiota</taxon>
        <taxon>Verrucomicrobiia</taxon>
        <taxon>Verrucomicrobiales</taxon>
        <taxon>Verrucomicrobiaceae</taxon>
        <taxon>Haloferula</taxon>
    </lineage>
</organism>
<dbReference type="AlphaFoldDB" id="A0A934RBW6"/>